<dbReference type="EMBL" id="LAVV01010675">
    <property type="protein sequence ID" value="KNZ48716.1"/>
    <property type="molecule type" value="Genomic_DNA"/>
</dbReference>
<accession>A0A0L6UJJ0</accession>
<organism evidence="2 3">
    <name type="scientific">Puccinia sorghi</name>
    <dbReference type="NCBI Taxonomy" id="27349"/>
    <lineage>
        <taxon>Eukaryota</taxon>
        <taxon>Fungi</taxon>
        <taxon>Dikarya</taxon>
        <taxon>Basidiomycota</taxon>
        <taxon>Pucciniomycotina</taxon>
        <taxon>Pucciniomycetes</taxon>
        <taxon>Pucciniales</taxon>
        <taxon>Pucciniaceae</taxon>
        <taxon>Puccinia</taxon>
    </lineage>
</organism>
<evidence type="ECO:0000313" key="2">
    <source>
        <dbReference type="EMBL" id="KNZ48716.1"/>
    </source>
</evidence>
<dbReference type="AlphaFoldDB" id="A0A0L6UJJ0"/>
<keyword evidence="3" id="KW-1185">Reference proteome</keyword>
<feature type="region of interest" description="Disordered" evidence="1">
    <location>
        <begin position="88"/>
        <end position="111"/>
    </location>
</feature>
<proteinExistence type="predicted"/>
<evidence type="ECO:0000256" key="1">
    <source>
        <dbReference type="SAM" id="MobiDB-lite"/>
    </source>
</evidence>
<protein>
    <submittedName>
        <fullName evidence="2">Putative signal peptide protein</fullName>
    </submittedName>
</protein>
<dbReference type="VEuPathDB" id="FungiDB:VP01_545g5"/>
<gene>
    <name evidence="2" type="ORF">VP01_545g5</name>
</gene>
<sequence length="336" mass="37890">MEINLLTALFFSLLDCLDFTALFFSSNLDSFWASHPCSWGLVSFFFSSIFPFHCLSCSSNLSCSLFMSVSGTNTVQCKFNSHSEFEQDRTTSQAQEELTKNKTSSANPYKSTTKTSQLEFSTKFFENQILKNTKTYLSYLLVIFFFSSSYFRFSIVSSISSSHHTPYTLLSPQVCWLSCLAESSIGPFITIDIELSSGLTMIYNLGETNFRVSIMSSISSSHYTPYTLLHDRCVQPIVSKNATNSQIKKHMDMSHKISAERKPCYQLKTHFLRVCPKCGSGLESATIKDKKILFFRNPSRNFILLETPSRAADDYSHASELSWLKTSMTTGADIGC</sequence>
<name>A0A0L6UJJ0_9BASI</name>
<feature type="compositionally biased region" description="Polar residues" evidence="1">
    <location>
        <begin position="90"/>
        <end position="111"/>
    </location>
</feature>
<reference evidence="2 3" key="1">
    <citation type="submission" date="2015-08" db="EMBL/GenBank/DDBJ databases">
        <title>Next Generation Sequencing and Analysis of the Genome of Puccinia sorghi L Schw, the Causal Agent of Maize Common Rust.</title>
        <authorList>
            <person name="Rochi L."/>
            <person name="Burguener G."/>
            <person name="Darino M."/>
            <person name="Turjanski A."/>
            <person name="Kreff E."/>
            <person name="Dieguez M.J."/>
            <person name="Sacco F."/>
        </authorList>
    </citation>
    <scope>NUCLEOTIDE SEQUENCE [LARGE SCALE GENOMIC DNA]</scope>
    <source>
        <strain evidence="2 3">RO10H11247</strain>
    </source>
</reference>
<comment type="caution">
    <text evidence="2">The sequence shown here is derived from an EMBL/GenBank/DDBJ whole genome shotgun (WGS) entry which is preliminary data.</text>
</comment>
<evidence type="ECO:0000313" key="3">
    <source>
        <dbReference type="Proteomes" id="UP000037035"/>
    </source>
</evidence>
<dbReference type="Proteomes" id="UP000037035">
    <property type="component" value="Unassembled WGS sequence"/>
</dbReference>